<sequence length="145" mass="16853">MNDYGVINPYNKNCVVLYRRCVTLFFLLTFKVELFPEVQDSLCVSQHNKELDERAVLFLKMKEGHAFTEELADRIRSKIADELTAFYVPAVVVDIPEIPYNMSGKKMEIVVKKIINNTPYTQETVVNPECLEFYEAMAEQQDFKV</sequence>
<proteinExistence type="predicted"/>
<dbReference type="GO" id="GO:0030729">
    <property type="term" value="F:acetoacetate-CoA ligase activity"/>
    <property type="evidence" value="ECO:0007669"/>
    <property type="project" value="TreeGrafter"/>
</dbReference>
<evidence type="ECO:0000313" key="3">
    <source>
        <dbReference type="Proteomes" id="UP001054837"/>
    </source>
</evidence>
<dbReference type="EMBL" id="BPLQ01015161">
    <property type="protein sequence ID" value="GIY86248.1"/>
    <property type="molecule type" value="Genomic_DNA"/>
</dbReference>
<dbReference type="SUPFAM" id="SSF56801">
    <property type="entry name" value="Acetyl-CoA synthetase-like"/>
    <property type="match status" value="1"/>
</dbReference>
<dbReference type="InterPro" id="IPR045851">
    <property type="entry name" value="AMP-bd_C_sf"/>
</dbReference>
<feature type="domain" description="AMP-binding enzyme C-terminal" evidence="1">
    <location>
        <begin position="36"/>
        <end position="105"/>
    </location>
</feature>
<dbReference type="Pfam" id="PF13193">
    <property type="entry name" value="AMP-binding_C"/>
    <property type="match status" value="1"/>
</dbReference>
<protein>
    <submittedName>
        <fullName evidence="2">Acetoacetyl-CoA synthetase</fullName>
    </submittedName>
</protein>
<accession>A0AAV4WV83</accession>
<gene>
    <name evidence="2" type="primary">aacs</name>
    <name evidence="2" type="ORF">CDAR_123711</name>
</gene>
<evidence type="ECO:0000313" key="2">
    <source>
        <dbReference type="EMBL" id="GIY86248.1"/>
    </source>
</evidence>
<dbReference type="PANTHER" id="PTHR42921:SF1">
    <property type="entry name" value="ACETOACETYL-COA SYNTHETASE"/>
    <property type="match status" value="1"/>
</dbReference>
<dbReference type="PANTHER" id="PTHR42921">
    <property type="entry name" value="ACETOACETYL-COA SYNTHETASE"/>
    <property type="match status" value="1"/>
</dbReference>
<comment type="caution">
    <text evidence="2">The sequence shown here is derived from an EMBL/GenBank/DDBJ whole genome shotgun (WGS) entry which is preliminary data.</text>
</comment>
<reference evidence="2 3" key="1">
    <citation type="submission" date="2021-06" db="EMBL/GenBank/DDBJ databases">
        <title>Caerostris darwini draft genome.</title>
        <authorList>
            <person name="Kono N."/>
            <person name="Arakawa K."/>
        </authorList>
    </citation>
    <scope>NUCLEOTIDE SEQUENCE [LARGE SCALE GENOMIC DNA]</scope>
</reference>
<dbReference type="Proteomes" id="UP001054837">
    <property type="component" value="Unassembled WGS sequence"/>
</dbReference>
<dbReference type="AlphaFoldDB" id="A0AAV4WV83"/>
<dbReference type="InterPro" id="IPR025110">
    <property type="entry name" value="AMP-bd_C"/>
</dbReference>
<organism evidence="2 3">
    <name type="scientific">Caerostris darwini</name>
    <dbReference type="NCBI Taxonomy" id="1538125"/>
    <lineage>
        <taxon>Eukaryota</taxon>
        <taxon>Metazoa</taxon>
        <taxon>Ecdysozoa</taxon>
        <taxon>Arthropoda</taxon>
        <taxon>Chelicerata</taxon>
        <taxon>Arachnida</taxon>
        <taxon>Araneae</taxon>
        <taxon>Araneomorphae</taxon>
        <taxon>Entelegynae</taxon>
        <taxon>Araneoidea</taxon>
        <taxon>Araneidae</taxon>
        <taxon>Caerostris</taxon>
    </lineage>
</organism>
<dbReference type="Gene3D" id="3.30.300.30">
    <property type="match status" value="1"/>
</dbReference>
<name>A0AAV4WV83_9ARAC</name>
<evidence type="ECO:0000259" key="1">
    <source>
        <dbReference type="Pfam" id="PF13193"/>
    </source>
</evidence>
<keyword evidence="3" id="KW-1185">Reference proteome</keyword>